<feature type="domain" description="RPAP1 N-terminal" evidence="4">
    <location>
        <begin position="106"/>
        <end position="150"/>
    </location>
</feature>
<feature type="domain" description="RPAP1 C-terminal" evidence="3">
    <location>
        <begin position="310"/>
        <end position="376"/>
    </location>
</feature>
<feature type="region of interest" description="Disordered" evidence="2">
    <location>
        <begin position="148"/>
        <end position="258"/>
    </location>
</feature>
<protein>
    <submittedName>
        <fullName evidence="5">RPAP1-like protein</fullName>
    </submittedName>
</protein>
<evidence type="ECO:0000313" key="6">
    <source>
        <dbReference type="Proteomes" id="UP001303473"/>
    </source>
</evidence>
<dbReference type="GO" id="GO:0006366">
    <property type="term" value="P:transcription by RNA polymerase II"/>
    <property type="evidence" value="ECO:0007669"/>
    <property type="project" value="InterPro"/>
</dbReference>
<dbReference type="PANTHER" id="PTHR21483:SF18">
    <property type="entry name" value="RNA POLYMERASE II-ASSOCIATED PROTEIN 1"/>
    <property type="match status" value="1"/>
</dbReference>
<accession>A0AAN6NA53</accession>
<dbReference type="PANTHER" id="PTHR21483">
    <property type="entry name" value="RNA POLYMERASE II-ASSOCIATED PROTEIN 1"/>
    <property type="match status" value="1"/>
</dbReference>
<dbReference type="InterPro" id="IPR013929">
    <property type="entry name" value="RPAP1_C"/>
</dbReference>
<organism evidence="5 6">
    <name type="scientific">Diplogelasinospora grovesii</name>
    <dbReference type="NCBI Taxonomy" id="303347"/>
    <lineage>
        <taxon>Eukaryota</taxon>
        <taxon>Fungi</taxon>
        <taxon>Dikarya</taxon>
        <taxon>Ascomycota</taxon>
        <taxon>Pezizomycotina</taxon>
        <taxon>Sordariomycetes</taxon>
        <taxon>Sordariomycetidae</taxon>
        <taxon>Sordariales</taxon>
        <taxon>Diplogelasinosporaceae</taxon>
        <taxon>Diplogelasinospora</taxon>
    </lineage>
</organism>
<proteinExistence type="inferred from homology"/>
<gene>
    <name evidence="5" type="ORF">QBC46DRAFT_457834</name>
</gene>
<keyword evidence="6" id="KW-1185">Reference proteome</keyword>
<feature type="compositionally biased region" description="Basic and acidic residues" evidence="2">
    <location>
        <begin position="97"/>
        <end position="114"/>
    </location>
</feature>
<feature type="region of interest" description="Disordered" evidence="2">
    <location>
        <begin position="16"/>
        <end position="121"/>
    </location>
</feature>
<evidence type="ECO:0000256" key="2">
    <source>
        <dbReference type="SAM" id="MobiDB-lite"/>
    </source>
</evidence>
<feature type="compositionally biased region" description="Basic and acidic residues" evidence="2">
    <location>
        <begin position="192"/>
        <end position="208"/>
    </location>
</feature>
<dbReference type="Pfam" id="PF08621">
    <property type="entry name" value="RPAP1_N"/>
    <property type="match status" value="1"/>
</dbReference>
<evidence type="ECO:0000256" key="1">
    <source>
        <dbReference type="ARBA" id="ARBA00009953"/>
    </source>
</evidence>
<comment type="caution">
    <text evidence="5">The sequence shown here is derived from an EMBL/GenBank/DDBJ whole genome shotgun (WGS) entry which is preliminary data.</text>
</comment>
<dbReference type="InterPro" id="IPR013930">
    <property type="entry name" value="RPAP1_N"/>
</dbReference>
<dbReference type="EMBL" id="MU853777">
    <property type="protein sequence ID" value="KAK3942022.1"/>
    <property type="molecule type" value="Genomic_DNA"/>
</dbReference>
<name>A0AAN6NA53_9PEZI</name>
<evidence type="ECO:0000259" key="3">
    <source>
        <dbReference type="Pfam" id="PF08620"/>
    </source>
</evidence>
<evidence type="ECO:0000313" key="5">
    <source>
        <dbReference type="EMBL" id="KAK3942022.1"/>
    </source>
</evidence>
<feature type="compositionally biased region" description="Basic residues" evidence="2">
    <location>
        <begin position="38"/>
        <end position="49"/>
    </location>
</feature>
<reference evidence="6" key="1">
    <citation type="journal article" date="2023" name="Mol. Phylogenet. Evol.">
        <title>Genome-scale phylogeny and comparative genomics of the fungal order Sordariales.</title>
        <authorList>
            <person name="Hensen N."/>
            <person name="Bonometti L."/>
            <person name="Westerberg I."/>
            <person name="Brannstrom I.O."/>
            <person name="Guillou S."/>
            <person name="Cros-Aarteil S."/>
            <person name="Calhoun S."/>
            <person name="Haridas S."/>
            <person name="Kuo A."/>
            <person name="Mondo S."/>
            <person name="Pangilinan J."/>
            <person name="Riley R."/>
            <person name="LaButti K."/>
            <person name="Andreopoulos B."/>
            <person name="Lipzen A."/>
            <person name="Chen C."/>
            <person name="Yan M."/>
            <person name="Daum C."/>
            <person name="Ng V."/>
            <person name="Clum A."/>
            <person name="Steindorff A."/>
            <person name="Ohm R.A."/>
            <person name="Martin F."/>
            <person name="Silar P."/>
            <person name="Natvig D.O."/>
            <person name="Lalanne C."/>
            <person name="Gautier V."/>
            <person name="Ament-Velasquez S.L."/>
            <person name="Kruys A."/>
            <person name="Hutchinson M.I."/>
            <person name="Powell A.J."/>
            <person name="Barry K."/>
            <person name="Miller A.N."/>
            <person name="Grigoriev I.V."/>
            <person name="Debuchy R."/>
            <person name="Gladieux P."/>
            <person name="Hiltunen Thoren M."/>
            <person name="Johannesson H."/>
        </authorList>
    </citation>
    <scope>NUCLEOTIDE SEQUENCE [LARGE SCALE GENOMIC DNA]</scope>
    <source>
        <strain evidence="6">CBS 340.73</strain>
    </source>
</reference>
<sequence length="450" mass="49267">MDGTIQILDVKERCISSDDAVKPPKPPVAAGNGGFPEHKKRVSAFKRQRQAGGGANITTTMLSRDIGGPSSPSSRSQAAAAAAAATRPQAQADDDNTENKDEAERRRIDKENRDMLASMSAQEIADMQRELYNGLDPRLIQMLLRRANLDDGGGGGQNDDDPFATDKPPTESVVVVPEIKITDTAVPQTQTERNDKTEEDKPVKQEQKKPKKTVSFDPDVAAPATPSQPEDAEKDVPSSGDVHFPTPPRVPDLDPSDPDFLNNLHNKFFPDLPSDPSKLAWMAPIPTPDSIADRDSPYYPGQESLPVSALRFDFRGALIPPKLSRTIPVTKGLHHHGEAPEAAGYTIPELARLARSAVAAQRCIAFQTLGRMLYRLGKGEWGYGKGGRDGEEDDLAFALWRCFREGKVLESLQEAANVPDGQGHLSSKMYATEALWLFEKGGWRERWRGM</sequence>
<evidence type="ECO:0000259" key="4">
    <source>
        <dbReference type="Pfam" id="PF08621"/>
    </source>
</evidence>
<dbReference type="InterPro" id="IPR039913">
    <property type="entry name" value="RPAP1/Rba50"/>
</dbReference>
<feature type="compositionally biased region" description="Low complexity" evidence="2">
    <location>
        <begin position="69"/>
        <end position="91"/>
    </location>
</feature>
<comment type="similarity">
    <text evidence="1">Belongs to the RPAP1 family.</text>
</comment>
<dbReference type="AlphaFoldDB" id="A0AAN6NA53"/>
<dbReference type="Proteomes" id="UP001303473">
    <property type="component" value="Unassembled WGS sequence"/>
</dbReference>
<dbReference type="Pfam" id="PF08620">
    <property type="entry name" value="RPAP1_C"/>
    <property type="match status" value="1"/>
</dbReference>